<evidence type="ECO:0000313" key="1">
    <source>
        <dbReference type="EMBL" id="MBS5411059.1"/>
    </source>
</evidence>
<proteinExistence type="predicted"/>
<dbReference type="EMBL" id="JAGZEE010000013">
    <property type="protein sequence ID" value="MBS5411059.1"/>
    <property type="molecule type" value="Genomic_DNA"/>
</dbReference>
<protein>
    <submittedName>
        <fullName evidence="1">DUF3408 domain-containing protein</fullName>
    </submittedName>
</protein>
<dbReference type="Pfam" id="PF11888">
    <property type="entry name" value="DUF3408"/>
    <property type="match status" value="1"/>
</dbReference>
<evidence type="ECO:0000313" key="2">
    <source>
        <dbReference type="Proteomes" id="UP000782901"/>
    </source>
</evidence>
<sequence length="180" mass="20053">MAKKTSRQNPVDEAYLRSLMAGVPSEPALSPVLSVTGETCGKRENALFDEKGKKVNSVDETAVNDVNETVDNGTNEIVRDISGADDTNCSEVVTDRPSPKTIRTTLADFIRKFLTPYKCEGRQGVYIDKELHQKISVIVGIAGKRQLTVGNYIDNVLKEHFEKHADEVKTYLQKSYNKIF</sequence>
<dbReference type="RefSeq" id="WP_016278419.1">
    <property type="nucleotide sequence ID" value="NZ_JADMRY010000001.1"/>
</dbReference>
<dbReference type="Proteomes" id="UP000782901">
    <property type="component" value="Unassembled WGS sequence"/>
</dbReference>
<name>A0A943DRP0_BACT4</name>
<dbReference type="InterPro" id="IPR021823">
    <property type="entry name" value="DUF3408"/>
</dbReference>
<dbReference type="GeneID" id="82153536"/>
<gene>
    <name evidence="1" type="ORF">KHY35_10145</name>
</gene>
<dbReference type="AlphaFoldDB" id="A0A943DRP0"/>
<comment type="caution">
    <text evidence="1">The sequence shown here is derived from an EMBL/GenBank/DDBJ whole genome shotgun (WGS) entry which is preliminary data.</text>
</comment>
<organism evidence="1 2">
    <name type="scientific">Bacteroides thetaiotaomicron</name>
    <dbReference type="NCBI Taxonomy" id="818"/>
    <lineage>
        <taxon>Bacteria</taxon>
        <taxon>Pseudomonadati</taxon>
        <taxon>Bacteroidota</taxon>
        <taxon>Bacteroidia</taxon>
        <taxon>Bacteroidales</taxon>
        <taxon>Bacteroidaceae</taxon>
        <taxon>Bacteroides</taxon>
    </lineage>
</organism>
<accession>A0A943DRP0</accession>
<reference evidence="1" key="1">
    <citation type="submission" date="2021-02" db="EMBL/GenBank/DDBJ databases">
        <title>Infant gut strain persistence is associated with maternal origin, phylogeny, and functional potential including surface adhesion and iron acquisition.</title>
        <authorList>
            <person name="Lou Y.C."/>
        </authorList>
    </citation>
    <scope>NUCLEOTIDE SEQUENCE</scope>
    <source>
        <strain evidence="1">L3_082_243G1_dasL3_082_243G1_maxbin2.maxbin.015s ta_sub</strain>
    </source>
</reference>